<accession>A0A084UD03</accession>
<keyword evidence="4" id="KW-1185">Reference proteome</keyword>
<dbReference type="NCBIfam" id="TIGR01444">
    <property type="entry name" value="fkbM_fam"/>
    <property type="match status" value="1"/>
</dbReference>
<evidence type="ECO:0000259" key="2">
    <source>
        <dbReference type="Pfam" id="PF05050"/>
    </source>
</evidence>
<gene>
    <name evidence="3" type="ORF">EL18_01880</name>
</gene>
<evidence type="ECO:0000313" key="4">
    <source>
        <dbReference type="Proteomes" id="UP000053675"/>
    </source>
</evidence>
<evidence type="ECO:0000256" key="1">
    <source>
        <dbReference type="SAM" id="Coils"/>
    </source>
</evidence>
<feature type="coiled-coil region" evidence="1">
    <location>
        <begin position="232"/>
        <end position="259"/>
    </location>
</feature>
<dbReference type="AlphaFoldDB" id="A0A084UD03"/>
<keyword evidence="3" id="KW-0808">Transferase</keyword>
<dbReference type="OrthoDB" id="9801609at2"/>
<dbReference type="InterPro" id="IPR029063">
    <property type="entry name" value="SAM-dependent_MTases_sf"/>
</dbReference>
<organism evidence="3 4">
    <name type="scientific">Nitratireductor basaltis</name>
    <dbReference type="NCBI Taxonomy" id="472175"/>
    <lineage>
        <taxon>Bacteria</taxon>
        <taxon>Pseudomonadati</taxon>
        <taxon>Pseudomonadota</taxon>
        <taxon>Alphaproteobacteria</taxon>
        <taxon>Hyphomicrobiales</taxon>
        <taxon>Phyllobacteriaceae</taxon>
        <taxon>Nitratireductor</taxon>
    </lineage>
</organism>
<dbReference type="PATRIC" id="fig|472175.3.peg.1885"/>
<dbReference type="GO" id="GO:0008168">
    <property type="term" value="F:methyltransferase activity"/>
    <property type="evidence" value="ECO:0007669"/>
    <property type="project" value="UniProtKB-KW"/>
</dbReference>
<sequence length="419" mass="48190">MTVISHAQNFEDVILWRALKHVQGGFYIDIGAQHPTKDSVSALFYVNGWRGVHVEPNPEYADQLRQARPDETILQIAISEGDKTAPFFRLAGTGLSTADLSLAQEYERAGYDVLVENVRWSRLSDILDRYHDRQVHWLKIDVEGLEASVIRSWQPSPVRPWVVVVEAIAPRTHVSTTLDWEPHLIEMGYRFVYFDGLNRFYLHEAHESLSHHFNIGPNIFDDFFLAQENLVCGLLAERINSLEDEIESLKSQIDRYNENACTLNEKIGTQETENLRLSNECLELRSLLEDSKVELSCIKNSTSWRITAPVRASKRAIGPSLERVRALLPHNLNNRLRQTLKVMIRKIYSLILTRPRLVRAALKFIRLFPPAFEMKVRSIIFRSDSSPAFKGESRIDSPPQLSARAKDFYAQLARQTKRK</sequence>
<dbReference type="STRING" id="472175.EL18_01880"/>
<feature type="domain" description="Methyltransferase FkbM" evidence="2">
    <location>
        <begin position="29"/>
        <end position="191"/>
    </location>
</feature>
<dbReference type="EMBL" id="JMQM01000001">
    <property type="protein sequence ID" value="KFB10839.1"/>
    <property type="molecule type" value="Genomic_DNA"/>
</dbReference>
<reference evidence="3 4" key="1">
    <citation type="submission" date="2014-05" db="EMBL/GenBank/DDBJ databases">
        <title>Draft Genome Sequence of Nitratireductor basaltis Strain UMTGB225, A Marine Bacterium Isolated from Green Barrel Tunicate.</title>
        <authorList>
            <person name="Gan H.Y."/>
        </authorList>
    </citation>
    <scope>NUCLEOTIDE SEQUENCE [LARGE SCALE GENOMIC DNA]</scope>
    <source>
        <strain evidence="3 4">UMTGB225</strain>
    </source>
</reference>
<name>A0A084UD03_9HYPH</name>
<dbReference type="GO" id="GO:0032259">
    <property type="term" value="P:methylation"/>
    <property type="evidence" value="ECO:0007669"/>
    <property type="project" value="UniProtKB-KW"/>
</dbReference>
<dbReference type="Proteomes" id="UP000053675">
    <property type="component" value="Unassembled WGS sequence"/>
</dbReference>
<dbReference type="eggNOG" id="COG1579">
    <property type="taxonomic scope" value="Bacteria"/>
</dbReference>
<dbReference type="Gene3D" id="3.40.50.150">
    <property type="entry name" value="Vaccinia Virus protein VP39"/>
    <property type="match status" value="1"/>
</dbReference>
<dbReference type="SUPFAM" id="SSF53335">
    <property type="entry name" value="S-adenosyl-L-methionine-dependent methyltransferases"/>
    <property type="match status" value="1"/>
</dbReference>
<dbReference type="RefSeq" id="WP_161781983.1">
    <property type="nucleotide sequence ID" value="NZ_JMQM01000001.1"/>
</dbReference>
<comment type="caution">
    <text evidence="3">The sequence shown here is derived from an EMBL/GenBank/DDBJ whole genome shotgun (WGS) entry which is preliminary data.</text>
</comment>
<dbReference type="Pfam" id="PF05050">
    <property type="entry name" value="Methyltransf_21"/>
    <property type="match status" value="1"/>
</dbReference>
<keyword evidence="3" id="KW-0489">Methyltransferase</keyword>
<evidence type="ECO:0000313" key="3">
    <source>
        <dbReference type="EMBL" id="KFB10839.1"/>
    </source>
</evidence>
<protein>
    <submittedName>
        <fullName evidence="3">Methyltransferase FkbM family protein</fullName>
    </submittedName>
</protein>
<dbReference type="InterPro" id="IPR006342">
    <property type="entry name" value="FkbM_mtfrase"/>
</dbReference>
<proteinExistence type="predicted"/>
<keyword evidence="1" id="KW-0175">Coiled coil</keyword>